<dbReference type="OrthoDB" id="7869359at2"/>
<protein>
    <recommendedName>
        <fullName evidence="4">Spondin_N</fullName>
    </recommendedName>
</protein>
<keyword evidence="1" id="KW-0732">Signal</keyword>
<dbReference type="Proteomes" id="UP000316030">
    <property type="component" value="Unassembled WGS sequence"/>
</dbReference>
<proteinExistence type="predicted"/>
<evidence type="ECO:0000256" key="1">
    <source>
        <dbReference type="SAM" id="SignalP"/>
    </source>
</evidence>
<dbReference type="EMBL" id="FXTO01000020">
    <property type="protein sequence ID" value="SMO87625.1"/>
    <property type="molecule type" value="Genomic_DNA"/>
</dbReference>
<evidence type="ECO:0008006" key="4">
    <source>
        <dbReference type="Google" id="ProtNLM"/>
    </source>
</evidence>
<sequence>MLRSFLTTFILLTFGAAYPATAGQLCDHRNTGIIEIIVGTRNAGQTQRIAYRLSGTGVLSAASWTDQNQLTGVSKTIKLGVGNFDQAIADLKDLKSSPPPSYADGTIPTPPNLTVELALANGPGSVRFVLRTDMPAVVQALLTDWKIAAPLYRPKRGTYVWTIPGPHNPGPSDLTVTPQNCGDGLAKTVASGVSSTSIVIPAPVGIENYLAKGSSARSRFIAYLPGDFAYFGVLASG</sequence>
<dbReference type="RefSeq" id="WP_142494055.1">
    <property type="nucleotide sequence ID" value="NZ_FXTO01000020.1"/>
</dbReference>
<evidence type="ECO:0000313" key="3">
    <source>
        <dbReference type="Proteomes" id="UP000316030"/>
    </source>
</evidence>
<keyword evidence="3" id="KW-1185">Reference proteome</keyword>
<dbReference type="AlphaFoldDB" id="A0A521EUQ2"/>
<accession>A0A521EUQ2</accession>
<feature type="chain" id="PRO_5022086440" description="Spondin_N" evidence="1">
    <location>
        <begin position="23"/>
        <end position="237"/>
    </location>
</feature>
<reference evidence="2 3" key="1">
    <citation type="submission" date="2017-05" db="EMBL/GenBank/DDBJ databases">
        <authorList>
            <person name="Varghese N."/>
            <person name="Submissions S."/>
        </authorList>
    </citation>
    <scope>NUCLEOTIDE SEQUENCE [LARGE SCALE GENOMIC DNA]</scope>
    <source>
        <strain evidence="2 3">DSM 29506</strain>
    </source>
</reference>
<name>A0A521EUQ2_9RHOB</name>
<feature type="signal peptide" evidence="1">
    <location>
        <begin position="1"/>
        <end position="22"/>
    </location>
</feature>
<evidence type="ECO:0000313" key="2">
    <source>
        <dbReference type="EMBL" id="SMO87625.1"/>
    </source>
</evidence>
<organism evidence="2 3">
    <name type="scientific">Thalassovita litoralis</name>
    <dbReference type="NCBI Taxonomy" id="1010611"/>
    <lineage>
        <taxon>Bacteria</taxon>
        <taxon>Pseudomonadati</taxon>
        <taxon>Pseudomonadota</taxon>
        <taxon>Alphaproteobacteria</taxon>
        <taxon>Rhodobacterales</taxon>
        <taxon>Roseobacteraceae</taxon>
        <taxon>Thalassovita</taxon>
    </lineage>
</organism>
<gene>
    <name evidence="2" type="ORF">SAMN06265173_1201</name>
</gene>